<dbReference type="Pfam" id="PF18112">
    <property type="entry name" value="Zn-C2H2_12"/>
    <property type="match status" value="1"/>
</dbReference>
<dbReference type="GO" id="GO:0008270">
    <property type="term" value="F:zinc ion binding"/>
    <property type="evidence" value="ECO:0007669"/>
    <property type="project" value="UniProtKB-KW"/>
</dbReference>
<dbReference type="CTD" id="43700"/>
<dbReference type="OMA" id="MRREAMK"/>
<feature type="coiled-coil region" evidence="6">
    <location>
        <begin position="216"/>
        <end position="247"/>
    </location>
</feature>
<dbReference type="RefSeq" id="XP_023169669.2">
    <property type="nucleotide sequence ID" value="XM_023313901.2"/>
</dbReference>
<reference evidence="10" key="1">
    <citation type="submission" date="2025-08" db="UniProtKB">
        <authorList>
            <consortium name="RefSeq"/>
        </authorList>
    </citation>
    <scope>IDENTIFICATION</scope>
    <source>
        <strain evidence="10">15085-1641.00</strain>
        <tissue evidence="10">Whole body</tissue>
    </source>
</reference>
<evidence type="ECO:0000256" key="2">
    <source>
        <dbReference type="ARBA" id="ARBA00022771"/>
    </source>
</evidence>
<keyword evidence="2 5" id="KW-0863">Zinc-finger</keyword>
<dbReference type="GeneID" id="111598588"/>
<dbReference type="AlphaFoldDB" id="A0A6J1LTD1"/>
<evidence type="ECO:0000256" key="3">
    <source>
        <dbReference type="ARBA" id="ARBA00022833"/>
    </source>
</evidence>
<gene>
    <name evidence="10" type="primary">LOC111598588</name>
</gene>
<evidence type="ECO:0000256" key="4">
    <source>
        <dbReference type="ARBA" id="ARBA00023054"/>
    </source>
</evidence>
<dbReference type="Proteomes" id="UP000504633">
    <property type="component" value="Unplaced"/>
</dbReference>
<feature type="region of interest" description="Disordered" evidence="7">
    <location>
        <begin position="1"/>
        <end position="22"/>
    </location>
</feature>
<dbReference type="PROSITE" id="PS51905">
    <property type="entry name" value="ZF_UBZ1"/>
    <property type="match status" value="1"/>
</dbReference>
<name>A0A6J1LTD1_DROHY</name>
<sequence>MDTTKSVKNSSNSLASTSSNSSDKMNCALQVALQTMKERCIQLQRRVSNMEEENQRLREGTQGSAAVANSNTLENTDSSNDVLSLRSQLHELQRQKEQLEDQISMVSNENRRLWSHLSKISKDQQHEMKDDEVAIPAHARSTGKVSIGANQNLIRSKTFTQHSPNPHLRQKMKTEVSLEEIPLDEFDASEVELGYPCGLNVDDPSTVNELDTNVDAKQCMEGLQDLRREAMKQQQELNSALSQLETRIAVHPCPECVRKAANKPEMADKSLETEDPTEPKRYSNNEHTISQVLDTTNGHTTAVLPAPRLNFIQEKLKADAIDKTCPMCGKLYTSQVSFKAFQEHVEMHFIDETLDVDASMERQFEFVSHAVGDF</sequence>
<keyword evidence="3" id="KW-0862">Zinc</keyword>
<keyword evidence="9" id="KW-1185">Reference proteome</keyword>
<feature type="domain" description="UBZ1-type" evidence="8">
    <location>
        <begin position="322"/>
        <end position="348"/>
    </location>
</feature>
<evidence type="ECO:0000256" key="7">
    <source>
        <dbReference type="SAM" id="MobiDB-lite"/>
    </source>
</evidence>
<keyword evidence="4 6" id="KW-0175">Coiled coil</keyword>
<dbReference type="Gene3D" id="6.20.250.40">
    <property type="match status" value="1"/>
</dbReference>
<dbReference type="CDD" id="cd21971">
    <property type="entry name" value="Zn-C2H2_spn-F"/>
    <property type="match status" value="1"/>
</dbReference>
<evidence type="ECO:0000256" key="6">
    <source>
        <dbReference type="SAM" id="Coils"/>
    </source>
</evidence>
<proteinExistence type="predicted"/>
<accession>A0A6J1LTD1</accession>
<feature type="region of interest" description="Disordered" evidence="7">
    <location>
        <begin position="51"/>
        <end position="80"/>
    </location>
</feature>
<protein>
    <submittedName>
        <fullName evidence="10">Protein spindle-F</fullName>
    </submittedName>
</protein>
<evidence type="ECO:0000313" key="10">
    <source>
        <dbReference type="RefSeq" id="XP_023169669.2"/>
    </source>
</evidence>
<dbReference type="InterPro" id="IPR041641">
    <property type="entry name" value="CALCOCO1/2_Zn_UBZ1"/>
</dbReference>
<feature type="compositionally biased region" description="Basic and acidic residues" evidence="7">
    <location>
        <begin position="265"/>
        <end position="284"/>
    </location>
</feature>
<evidence type="ECO:0000256" key="5">
    <source>
        <dbReference type="PROSITE-ProRule" id="PRU01253"/>
    </source>
</evidence>
<feature type="compositionally biased region" description="Polar residues" evidence="7">
    <location>
        <begin position="61"/>
        <end position="80"/>
    </location>
</feature>
<dbReference type="KEGG" id="dhe:111598588"/>
<evidence type="ECO:0000259" key="8">
    <source>
        <dbReference type="PROSITE" id="PS51905"/>
    </source>
</evidence>
<feature type="region of interest" description="Disordered" evidence="7">
    <location>
        <begin position="264"/>
        <end position="284"/>
    </location>
</feature>
<evidence type="ECO:0000313" key="9">
    <source>
        <dbReference type="Proteomes" id="UP000504633"/>
    </source>
</evidence>
<dbReference type="OrthoDB" id="6105729at2759"/>
<evidence type="ECO:0000256" key="1">
    <source>
        <dbReference type="ARBA" id="ARBA00022723"/>
    </source>
</evidence>
<keyword evidence="1" id="KW-0479">Metal-binding</keyword>
<organism evidence="9 10">
    <name type="scientific">Drosophila hydei</name>
    <name type="common">Fruit fly</name>
    <dbReference type="NCBI Taxonomy" id="7224"/>
    <lineage>
        <taxon>Eukaryota</taxon>
        <taxon>Metazoa</taxon>
        <taxon>Ecdysozoa</taxon>
        <taxon>Arthropoda</taxon>
        <taxon>Hexapoda</taxon>
        <taxon>Insecta</taxon>
        <taxon>Pterygota</taxon>
        <taxon>Neoptera</taxon>
        <taxon>Endopterygota</taxon>
        <taxon>Diptera</taxon>
        <taxon>Brachycera</taxon>
        <taxon>Muscomorpha</taxon>
        <taxon>Ephydroidea</taxon>
        <taxon>Drosophilidae</taxon>
        <taxon>Drosophila</taxon>
    </lineage>
</organism>